<sequence>MSISNGRALPPLDGSITVLPGFLDFHAEQNPNLPFFFYPSADPTAVKPASVSYLEFAHATHRIAHAFRPGRAGPDRAVVAVVVTCDTLLYHALVVGIMRAGLVPFPMSPRNSAPAIANMLERTCCHRVVSQPSLSPLSEAVRASVSEGYELQVDALPTLSDIFPAFGSTAGAAVPSSYPAPAQPPARSDIVLYLHSSGSTGFPKPIPQTDITLLHWVNLPAVSVARVRSLRWGGMALPPFHTMGLTHQVLCPLASGEPTCIFAPRAPAPAVVPTPENTIEAVRQTQATAIVSVPTFVENPSWQAWSQHDEDVKFLASLRAVMSAGGPISMANGRKLIAAGVPFFSVYGATEFGTLTCLLDTDVDEPASRSQKTRDDWGWMQFPPQCNPRWAPQEDGTYELQLLTCPTHQPSVENLPNGEHGYATSDLWLPHPSKPGLWRVVGRTDDVIVLGSGEKIVPIPQEGHIGAHRMISGVLMFGRGHLQPGVLVEPKPQYAVEPGNERSIAEFRNAIWLQIEEANSRAPGFGRIYKEMILVADPARPVIRAAKGTIQRKMTLKLYAADIKELYATVEDSKDSHGIAPPRSWAASDIQAWLTEHAASISGRKAPAPTDDLFERGFDSLGATFLRNRIIGALRSSSDASANAAAQEVLPNFVFTHPTLASLSTAVAQLIDPSTKSASQSPVHEINAMISKYTALLPQASRAIGDEPVEGAVVLVTGTTGNLGAHILAELIVNPHIARVYAHNRGINIADRQRAAFEGSQLPAMLLADPKLVLLSGDLMREDLGLDPAVLDKLQKSVTHIVHNAWRVDFNLVLASFEPHVSAAVRLAGLAPGARFLFTSSVSIAQAWRPSGGRGPVPESSLKDPSLALGHGYGMSKFVVEEVLSNASKTGMNAVTLRIGQISGSAESGAWNTSDWVPSLIKSSIGLGCLPTLEGVVSWVPMDAVARATVDAILHPQPPECINVVHPRPVLWPQILSAVNNELGLNLPVVPLEDWVSKLESTAEDASAKDLDNIPAIKLLEYFQSLTAFENHAKDAKEGEIEVGGLPVFETAKAQSISPALDSLQPLGEEDAKAWIRYWRSKKFIA</sequence>
<dbReference type="PROSITE" id="PS00455">
    <property type="entry name" value="AMP_BINDING"/>
    <property type="match status" value="1"/>
</dbReference>
<keyword evidence="5" id="KW-1185">Reference proteome</keyword>
<dbReference type="InterPro" id="IPR036291">
    <property type="entry name" value="NAD(P)-bd_dom_sf"/>
</dbReference>
<dbReference type="InterPro" id="IPR000873">
    <property type="entry name" value="AMP-dep_synth/lig_dom"/>
</dbReference>
<dbReference type="GeneID" id="38780833"/>
<dbReference type="InParanoid" id="A0A401GNX7"/>
<dbReference type="InterPro" id="IPR013120">
    <property type="entry name" value="FAR_NAD-bd"/>
</dbReference>
<keyword evidence="2" id="KW-0597">Phosphoprotein</keyword>
<evidence type="ECO:0000259" key="3">
    <source>
        <dbReference type="SMART" id="SM00823"/>
    </source>
</evidence>
<dbReference type="InterPro" id="IPR020845">
    <property type="entry name" value="AMP-binding_CS"/>
</dbReference>
<organism evidence="4 5">
    <name type="scientific">Sparassis crispa</name>
    <dbReference type="NCBI Taxonomy" id="139825"/>
    <lineage>
        <taxon>Eukaryota</taxon>
        <taxon>Fungi</taxon>
        <taxon>Dikarya</taxon>
        <taxon>Basidiomycota</taxon>
        <taxon>Agaricomycotina</taxon>
        <taxon>Agaricomycetes</taxon>
        <taxon>Polyporales</taxon>
        <taxon>Sparassidaceae</taxon>
        <taxon>Sparassis</taxon>
    </lineage>
</organism>
<dbReference type="SUPFAM" id="SSF51735">
    <property type="entry name" value="NAD(P)-binding Rossmann-fold domains"/>
    <property type="match status" value="1"/>
</dbReference>
<dbReference type="GO" id="GO:0031177">
    <property type="term" value="F:phosphopantetheine binding"/>
    <property type="evidence" value="ECO:0007669"/>
    <property type="project" value="InterPro"/>
</dbReference>
<dbReference type="SUPFAM" id="SSF47336">
    <property type="entry name" value="ACP-like"/>
    <property type="match status" value="1"/>
</dbReference>
<dbReference type="SUPFAM" id="SSF56801">
    <property type="entry name" value="Acetyl-CoA synthetase-like"/>
    <property type="match status" value="1"/>
</dbReference>
<dbReference type="OrthoDB" id="429813at2759"/>
<proteinExistence type="predicted"/>
<dbReference type="AlphaFoldDB" id="A0A401GNX7"/>
<dbReference type="Pfam" id="PF07993">
    <property type="entry name" value="NAD_binding_4"/>
    <property type="match status" value="1"/>
</dbReference>
<dbReference type="PANTHER" id="PTHR43439:SF2">
    <property type="entry name" value="ENZYME, PUTATIVE (JCVI)-RELATED"/>
    <property type="match status" value="1"/>
</dbReference>
<evidence type="ECO:0000256" key="2">
    <source>
        <dbReference type="ARBA" id="ARBA00022553"/>
    </source>
</evidence>
<dbReference type="InterPro" id="IPR036736">
    <property type="entry name" value="ACP-like_sf"/>
</dbReference>
<reference evidence="4 5" key="1">
    <citation type="journal article" date="2018" name="Sci. Rep.">
        <title>Genome sequence of the cauliflower mushroom Sparassis crispa (Hanabiratake) and its association with beneficial usage.</title>
        <authorList>
            <person name="Kiyama R."/>
            <person name="Furutani Y."/>
            <person name="Kawaguchi K."/>
            <person name="Nakanishi T."/>
        </authorList>
    </citation>
    <scope>NUCLEOTIDE SEQUENCE [LARGE SCALE GENOMIC DNA]</scope>
</reference>
<keyword evidence="1" id="KW-0596">Phosphopantetheine</keyword>
<dbReference type="EMBL" id="BFAD01000005">
    <property type="protein sequence ID" value="GBE83916.1"/>
    <property type="molecule type" value="Genomic_DNA"/>
</dbReference>
<dbReference type="InterPro" id="IPR051414">
    <property type="entry name" value="Adenylate-forming_Reductase"/>
</dbReference>
<protein>
    <submittedName>
        <fullName evidence="4">Acetyl-CoA synthetase-like protein</fullName>
    </submittedName>
</protein>
<dbReference type="RefSeq" id="XP_027614829.1">
    <property type="nucleotide sequence ID" value="XM_027759028.1"/>
</dbReference>
<dbReference type="Pfam" id="PF00501">
    <property type="entry name" value="AMP-binding"/>
    <property type="match status" value="1"/>
</dbReference>
<dbReference type="InterPro" id="IPR020806">
    <property type="entry name" value="PKS_PP-bd"/>
</dbReference>
<dbReference type="SMART" id="SM00823">
    <property type="entry name" value="PKS_PP"/>
    <property type="match status" value="1"/>
</dbReference>
<dbReference type="Gene3D" id="3.40.50.12780">
    <property type="entry name" value="N-terminal domain of ligase-like"/>
    <property type="match status" value="1"/>
</dbReference>
<accession>A0A401GNX7</accession>
<gene>
    <name evidence="4" type="ORF">SCP_0509750</name>
</gene>
<dbReference type="STRING" id="139825.A0A401GNX7"/>
<dbReference type="PANTHER" id="PTHR43439">
    <property type="entry name" value="PHENYLACETATE-COENZYME A LIGASE"/>
    <property type="match status" value="1"/>
</dbReference>
<evidence type="ECO:0000313" key="4">
    <source>
        <dbReference type="EMBL" id="GBE83916.1"/>
    </source>
</evidence>
<comment type="caution">
    <text evidence="4">The sequence shown here is derived from an EMBL/GenBank/DDBJ whole genome shotgun (WGS) entry which is preliminary data.</text>
</comment>
<dbReference type="Gene3D" id="3.40.50.720">
    <property type="entry name" value="NAD(P)-binding Rossmann-like Domain"/>
    <property type="match status" value="1"/>
</dbReference>
<evidence type="ECO:0000256" key="1">
    <source>
        <dbReference type="ARBA" id="ARBA00022450"/>
    </source>
</evidence>
<evidence type="ECO:0000313" key="5">
    <source>
        <dbReference type="Proteomes" id="UP000287166"/>
    </source>
</evidence>
<feature type="domain" description="Polyketide synthase-like phosphopantetheine-binding" evidence="3">
    <location>
        <begin position="591"/>
        <end position="671"/>
    </location>
</feature>
<dbReference type="Pfam" id="PF23562">
    <property type="entry name" value="AMP-binding_C_3"/>
    <property type="match status" value="1"/>
</dbReference>
<dbReference type="Gene3D" id="1.10.1200.10">
    <property type="entry name" value="ACP-like"/>
    <property type="match status" value="1"/>
</dbReference>
<dbReference type="Proteomes" id="UP000287166">
    <property type="component" value="Unassembled WGS sequence"/>
</dbReference>
<dbReference type="InterPro" id="IPR042099">
    <property type="entry name" value="ANL_N_sf"/>
</dbReference>
<name>A0A401GNX7_9APHY</name>